<dbReference type="Gene3D" id="3.40.50.150">
    <property type="entry name" value="Vaccinia Virus protein VP39"/>
    <property type="match status" value="1"/>
</dbReference>
<evidence type="ECO:0000313" key="6">
    <source>
        <dbReference type="Proteomes" id="UP001189429"/>
    </source>
</evidence>
<dbReference type="PANTHER" id="PTHR12176">
    <property type="entry name" value="SAM-DEPENDENT METHYLTRANSFERASE SUPERFAMILY PROTEIN"/>
    <property type="match status" value="1"/>
</dbReference>
<dbReference type="InterPro" id="IPR051419">
    <property type="entry name" value="Lys/N-term_MeTrsfase_sf"/>
</dbReference>
<evidence type="ECO:0000259" key="4">
    <source>
        <dbReference type="Pfam" id="PF08241"/>
    </source>
</evidence>
<evidence type="ECO:0000256" key="1">
    <source>
        <dbReference type="ARBA" id="ARBA00008361"/>
    </source>
</evidence>
<evidence type="ECO:0000313" key="5">
    <source>
        <dbReference type="EMBL" id="CAK0817407.1"/>
    </source>
</evidence>
<comment type="similarity">
    <text evidence="1">Belongs to the methyltransferase superfamily.</text>
</comment>
<evidence type="ECO:0000256" key="3">
    <source>
        <dbReference type="ARBA" id="ARBA00022679"/>
    </source>
</evidence>
<dbReference type="PANTHER" id="PTHR12176:SF79">
    <property type="entry name" value="METHYLTRANSFERASE TYPE 11 DOMAIN-CONTAINING PROTEIN"/>
    <property type="match status" value="1"/>
</dbReference>
<keyword evidence="2" id="KW-0489">Methyltransferase</keyword>
<dbReference type="CDD" id="cd02440">
    <property type="entry name" value="AdoMet_MTases"/>
    <property type="match status" value="1"/>
</dbReference>
<feature type="domain" description="Methyltransferase type 11" evidence="4">
    <location>
        <begin position="57"/>
        <end position="161"/>
    </location>
</feature>
<dbReference type="InterPro" id="IPR029063">
    <property type="entry name" value="SAM-dependent_MTases_sf"/>
</dbReference>
<keyword evidence="3" id="KW-0808">Transferase</keyword>
<evidence type="ECO:0000256" key="2">
    <source>
        <dbReference type="ARBA" id="ARBA00022603"/>
    </source>
</evidence>
<sequence>MSEDESDGDLPGYGGGTSYWDNRYLESTAPFDWLETYSDLRPHIDCVSCGNRDISILDAGCGNSLLAEQLYDDGYRNITSIDNSQVVVQQMIARQQQTARPELQWLCMDVLEMSFPDSSFDLVIDKSLLDTLMCTSGPAGDTSAYLQGVFRILRSRGTLMCVSYGKPETREYLFELQRRDSEFAFKLYTCELPAHHDAAGPHYLYLVVKVPLF</sequence>
<organism evidence="5 6">
    <name type="scientific">Prorocentrum cordatum</name>
    <dbReference type="NCBI Taxonomy" id="2364126"/>
    <lineage>
        <taxon>Eukaryota</taxon>
        <taxon>Sar</taxon>
        <taxon>Alveolata</taxon>
        <taxon>Dinophyceae</taxon>
        <taxon>Prorocentrales</taxon>
        <taxon>Prorocentraceae</taxon>
        <taxon>Prorocentrum</taxon>
    </lineage>
</organism>
<dbReference type="InterPro" id="IPR013216">
    <property type="entry name" value="Methyltransf_11"/>
</dbReference>
<name>A0ABN9REH5_9DINO</name>
<dbReference type="Proteomes" id="UP001189429">
    <property type="component" value="Unassembled WGS sequence"/>
</dbReference>
<protein>
    <recommendedName>
        <fullName evidence="4">Methyltransferase type 11 domain-containing protein</fullName>
    </recommendedName>
</protein>
<dbReference type="EMBL" id="CAUYUJ010006453">
    <property type="protein sequence ID" value="CAK0817407.1"/>
    <property type="molecule type" value="Genomic_DNA"/>
</dbReference>
<dbReference type="SUPFAM" id="SSF53335">
    <property type="entry name" value="S-adenosyl-L-methionine-dependent methyltransferases"/>
    <property type="match status" value="1"/>
</dbReference>
<keyword evidence="6" id="KW-1185">Reference proteome</keyword>
<comment type="caution">
    <text evidence="5">The sequence shown here is derived from an EMBL/GenBank/DDBJ whole genome shotgun (WGS) entry which is preliminary data.</text>
</comment>
<accession>A0ABN9REH5</accession>
<dbReference type="Pfam" id="PF08241">
    <property type="entry name" value="Methyltransf_11"/>
    <property type="match status" value="1"/>
</dbReference>
<proteinExistence type="inferred from homology"/>
<gene>
    <name evidence="5" type="ORF">PCOR1329_LOCUS20041</name>
</gene>
<reference evidence="5" key="1">
    <citation type="submission" date="2023-10" db="EMBL/GenBank/DDBJ databases">
        <authorList>
            <person name="Chen Y."/>
            <person name="Shah S."/>
            <person name="Dougan E. K."/>
            <person name="Thang M."/>
            <person name="Chan C."/>
        </authorList>
    </citation>
    <scope>NUCLEOTIDE SEQUENCE [LARGE SCALE GENOMIC DNA]</scope>
</reference>